<protein>
    <submittedName>
        <fullName evidence="1">Uncharacterized protein</fullName>
    </submittedName>
</protein>
<dbReference type="Proteomes" id="UP001060085">
    <property type="component" value="Linkage Group LG06"/>
</dbReference>
<dbReference type="EMBL" id="CM044706">
    <property type="protein sequence ID" value="KAI5657957.1"/>
    <property type="molecule type" value="Genomic_DNA"/>
</dbReference>
<organism evidence="1 2">
    <name type="scientific">Catharanthus roseus</name>
    <name type="common">Madagascar periwinkle</name>
    <name type="synonym">Vinca rosea</name>
    <dbReference type="NCBI Taxonomy" id="4058"/>
    <lineage>
        <taxon>Eukaryota</taxon>
        <taxon>Viridiplantae</taxon>
        <taxon>Streptophyta</taxon>
        <taxon>Embryophyta</taxon>
        <taxon>Tracheophyta</taxon>
        <taxon>Spermatophyta</taxon>
        <taxon>Magnoliopsida</taxon>
        <taxon>eudicotyledons</taxon>
        <taxon>Gunneridae</taxon>
        <taxon>Pentapetalae</taxon>
        <taxon>asterids</taxon>
        <taxon>lamiids</taxon>
        <taxon>Gentianales</taxon>
        <taxon>Apocynaceae</taxon>
        <taxon>Rauvolfioideae</taxon>
        <taxon>Vinceae</taxon>
        <taxon>Catharanthinae</taxon>
        <taxon>Catharanthus</taxon>
    </lineage>
</organism>
<accession>A0ACC0AAI0</accession>
<proteinExistence type="predicted"/>
<keyword evidence="2" id="KW-1185">Reference proteome</keyword>
<comment type="caution">
    <text evidence="1">The sequence shown here is derived from an EMBL/GenBank/DDBJ whole genome shotgun (WGS) entry which is preliminary data.</text>
</comment>
<evidence type="ECO:0000313" key="2">
    <source>
        <dbReference type="Proteomes" id="UP001060085"/>
    </source>
</evidence>
<name>A0ACC0AAI0_CATRO</name>
<sequence>MCFMAMENEVQSSPSNSSSLIDDICDDDPSSMPIEMYENKRLCEKASSLEKCLVDYEVLKKKVNDLTLYLLLIKMALDTTTLMLLQSKHMLSKLLHLSPIFVVLIMVKVVIRPLDAL</sequence>
<gene>
    <name evidence="1" type="ORF">M9H77_26750</name>
</gene>
<evidence type="ECO:0000313" key="1">
    <source>
        <dbReference type="EMBL" id="KAI5657957.1"/>
    </source>
</evidence>
<reference evidence="2" key="1">
    <citation type="journal article" date="2023" name="Nat. Plants">
        <title>Single-cell RNA sequencing provides a high-resolution roadmap for understanding the multicellular compartmentation of specialized metabolism.</title>
        <authorList>
            <person name="Sun S."/>
            <person name="Shen X."/>
            <person name="Li Y."/>
            <person name="Li Y."/>
            <person name="Wang S."/>
            <person name="Li R."/>
            <person name="Zhang H."/>
            <person name="Shen G."/>
            <person name="Guo B."/>
            <person name="Wei J."/>
            <person name="Xu J."/>
            <person name="St-Pierre B."/>
            <person name="Chen S."/>
            <person name="Sun C."/>
        </authorList>
    </citation>
    <scope>NUCLEOTIDE SEQUENCE [LARGE SCALE GENOMIC DNA]</scope>
</reference>